<comment type="caution">
    <text evidence="5">The sequence shown here is derived from an EMBL/GenBank/DDBJ whole genome shotgun (WGS) entry which is preliminary data.</text>
</comment>
<dbReference type="InterPro" id="IPR043502">
    <property type="entry name" value="DNA/RNA_pol_sf"/>
</dbReference>
<accession>A0ABQ5EP81</accession>
<feature type="compositionally biased region" description="Polar residues" evidence="3">
    <location>
        <begin position="1254"/>
        <end position="1277"/>
    </location>
</feature>
<feature type="coiled-coil region" evidence="2">
    <location>
        <begin position="1511"/>
        <end position="1539"/>
    </location>
</feature>
<feature type="compositionally biased region" description="Polar residues" evidence="3">
    <location>
        <begin position="103"/>
        <end position="116"/>
    </location>
</feature>
<evidence type="ECO:0000256" key="3">
    <source>
        <dbReference type="SAM" id="MobiDB-lite"/>
    </source>
</evidence>
<feature type="compositionally biased region" description="Pro residues" evidence="3">
    <location>
        <begin position="1206"/>
        <end position="1218"/>
    </location>
</feature>
<feature type="non-terminal residue" evidence="5">
    <location>
        <position position="1687"/>
    </location>
</feature>
<feature type="compositionally biased region" description="Polar residues" evidence="3">
    <location>
        <begin position="1220"/>
        <end position="1241"/>
    </location>
</feature>
<dbReference type="Proteomes" id="UP001151760">
    <property type="component" value="Unassembled WGS sequence"/>
</dbReference>
<dbReference type="PANTHER" id="PTHR11439:SF495">
    <property type="entry name" value="REVERSE TRANSCRIPTASE, RNA-DEPENDENT DNA POLYMERASE-RELATED"/>
    <property type="match status" value="1"/>
</dbReference>
<dbReference type="CDD" id="cd22249">
    <property type="entry name" value="UDM1_RNF168_RNF169-like"/>
    <property type="match status" value="1"/>
</dbReference>
<keyword evidence="1" id="KW-0862">Zinc</keyword>
<keyword evidence="2" id="KW-0175">Coiled coil</keyword>
<evidence type="ECO:0000256" key="2">
    <source>
        <dbReference type="SAM" id="Coils"/>
    </source>
</evidence>
<feature type="region of interest" description="Disordered" evidence="3">
    <location>
        <begin position="1344"/>
        <end position="1397"/>
    </location>
</feature>
<feature type="region of interest" description="Disordered" evidence="3">
    <location>
        <begin position="1469"/>
        <end position="1504"/>
    </location>
</feature>
<dbReference type="Pfam" id="PF07727">
    <property type="entry name" value="RVT_2"/>
    <property type="match status" value="1"/>
</dbReference>
<feature type="region of interest" description="Disordered" evidence="3">
    <location>
        <begin position="23"/>
        <end position="147"/>
    </location>
</feature>
<feature type="compositionally biased region" description="Basic and acidic residues" evidence="3">
    <location>
        <begin position="1368"/>
        <end position="1380"/>
    </location>
</feature>
<evidence type="ECO:0000256" key="1">
    <source>
        <dbReference type="PROSITE-ProRule" id="PRU00047"/>
    </source>
</evidence>
<feature type="compositionally biased region" description="Basic and acidic residues" evidence="3">
    <location>
        <begin position="1482"/>
        <end position="1495"/>
    </location>
</feature>
<protein>
    <submittedName>
        <fullName evidence="5">Ribonuclease H-like domain-containing protein</fullName>
    </submittedName>
</protein>
<name>A0ABQ5EP81_9ASTR</name>
<feature type="compositionally biased region" description="Basic and acidic residues" evidence="3">
    <location>
        <begin position="292"/>
        <end position="305"/>
    </location>
</feature>
<feature type="compositionally biased region" description="Polar residues" evidence="3">
    <location>
        <begin position="74"/>
        <end position="91"/>
    </location>
</feature>
<evidence type="ECO:0000313" key="6">
    <source>
        <dbReference type="Proteomes" id="UP001151760"/>
    </source>
</evidence>
<feature type="compositionally biased region" description="Polar residues" evidence="3">
    <location>
        <begin position="132"/>
        <end position="143"/>
    </location>
</feature>
<dbReference type="InterPro" id="IPR013103">
    <property type="entry name" value="RVT_2"/>
</dbReference>
<dbReference type="CDD" id="cd09272">
    <property type="entry name" value="RNase_HI_RT_Ty1"/>
    <property type="match status" value="1"/>
</dbReference>
<reference evidence="5" key="2">
    <citation type="submission" date="2022-01" db="EMBL/GenBank/DDBJ databases">
        <authorList>
            <person name="Yamashiro T."/>
            <person name="Shiraishi A."/>
            <person name="Satake H."/>
            <person name="Nakayama K."/>
        </authorList>
    </citation>
    <scope>NUCLEOTIDE SEQUENCE</scope>
</reference>
<dbReference type="PROSITE" id="PS50158">
    <property type="entry name" value="ZF_CCHC"/>
    <property type="match status" value="1"/>
</dbReference>
<proteinExistence type="predicted"/>
<organism evidence="5 6">
    <name type="scientific">Tanacetum coccineum</name>
    <dbReference type="NCBI Taxonomy" id="301880"/>
    <lineage>
        <taxon>Eukaryota</taxon>
        <taxon>Viridiplantae</taxon>
        <taxon>Streptophyta</taxon>
        <taxon>Embryophyta</taxon>
        <taxon>Tracheophyta</taxon>
        <taxon>Spermatophyta</taxon>
        <taxon>Magnoliopsida</taxon>
        <taxon>eudicotyledons</taxon>
        <taxon>Gunneridae</taxon>
        <taxon>Pentapetalae</taxon>
        <taxon>asterids</taxon>
        <taxon>campanulids</taxon>
        <taxon>Asterales</taxon>
        <taxon>Asteraceae</taxon>
        <taxon>Asteroideae</taxon>
        <taxon>Anthemideae</taxon>
        <taxon>Anthemidinae</taxon>
        <taxon>Tanacetum</taxon>
    </lineage>
</organism>
<feature type="region of interest" description="Disordered" evidence="3">
    <location>
        <begin position="279"/>
        <end position="306"/>
    </location>
</feature>
<keyword evidence="6" id="KW-1185">Reference proteome</keyword>
<feature type="domain" description="CCHC-type" evidence="4">
    <location>
        <begin position="172"/>
        <end position="186"/>
    </location>
</feature>
<dbReference type="EMBL" id="BQNB010016523">
    <property type="protein sequence ID" value="GJT52735.1"/>
    <property type="molecule type" value="Genomic_DNA"/>
</dbReference>
<feature type="compositionally biased region" description="Basic and acidic residues" evidence="3">
    <location>
        <begin position="63"/>
        <end position="73"/>
    </location>
</feature>
<dbReference type="InterPro" id="IPR001878">
    <property type="entry name" value="Znf_CCHC"/>
</dbReference>
<evidence type="ECO:0000259" key="4">
    <source>
        <dbReference type="PROSITE" id="PS50158"/>
    </source>
</evidence>
<gene>
    <name evidence="5" type="ORF">Tco_0978892</name>
</gene>
<sequence length="1687" mass="191527">MNRTVFNCTEEDFIDKPLYSRFSKTDSFKGVPHPLTGDYTPKPQQEIDESLYVYGKKGPQKPEISDSDDKSNEHSTCQSNDSEGSFGNPSKHSSESESESISVPNEMSTSKSVTTNEKVVSESKEVEPSCATHVTTPRQQMKNQETHKVNGKNWDEMMERKLGEGYSFIKKKCFVCGSLSHLIRDCDFYEKKMAREAELKKQRVFNTGNGVAKPVWNNANRVNHANHFVPRPVQLNTGRANVNTGRANVNSVRQNVNSVRSNVNTGSFNINTVKAKQPINTSNSNRFSPVRPQDHPLKNMEDRGSKGYITGKGRIRVGNLDFDSVSFVKELGHFNLFSISQICDKQHKVLFTETECLVVSPDFKMPNENQILLKVPRQHNMYNFDMKTHAPAKDYTCLTAKATSDESKLWYRRKKIRRRELIVVPTAVQARLDQGSSLLIPKAEGAFRRELDELAQKHLREVPKNKAISNTSVNFGSGLVNTQYADQDDSDMPELTIFNKPQKGIFDEASFDDEVKIFGDPKSSMQTRSRVQQHSGAHALVEGMQEELLQFRLQQVWILVDLPHRAKVIRTKWVYRNKRDERGVVVRNKARLVTQCHRQEEGIDYDEVFAPVARIEAIMLVLAFASFMGFIVYQMDIKSAFLYGTIDEEVYVSQPPSFVDPDHPKKVYKVVKALYGLHQALRAWYATLSTFLETHGYRRGTIDKTLFIKKDKKDIMLVQVYVDDIIFGSTRKSWCDEFEALMKGGFQMSSMGELIFFLVLQVKQKTDGLFISQDKYVAEMLKKFDLASVKTAITPMETKMALTKDEEADEVDVHLYRSMIGSLMYLTASRPDIMFAVCACSRFQVTPKTSHLNAVKRIFKYLKGKPNLGLWYPRESSFDLEAYSDSDYARANLDRKSTTSGCQFLGKRLISWQCKKQTIVATSITKAEYVAAASCCGQNPVYHSKTKHIEIRHHFIRDSYEKKLIRVEKIHTDFNVADLIRPKCHLMDQGYTELQEGFEHGLSRTDVVSKVNSGIVNINSGSLTLNPGNKLISQCRYGLDPQSHIHDSQVKQSWQTATPQLLPIGLLELRATIDTLEYTITEASVRSKLQLADASGISMLPNNEIFEGMGNMGIYNFSKLIFDGMVANLKSKTKFLMYPRFLQMILEIQTESKHPYLAIVLTKKIFGNMKRGFRGVPRPLLPAMLLVVALDQIAGQADHAMTQPSPSEPLPSSSPPPVISATTESEPTPVAESTSHPNSLSPEPDNEPIEHTFEQPSSEHQPLSPRQETEIPQSQDPTHPHVAEERPMTVDDLLQLVPKLITKVDSLEKELKQTKLTMGKAIVKLVKKVKKMEAVLKRRHVVLTDSEDEDAENSSKQGRNLQEEGLDEMVRSIMKEKSEEFETPTQGKTSGEADISPEGLEAAETLAKVLTQRTKTYTRKVKTGLRRKLDADEVSTGEGIKKLDADEVSTGEGINTGFTDVNTAFEEINSGDESIIPSPKKGQREGKAVLEEKSQSKRTKKQIREEQASLAEIVRLQAQEEAENARKAEQQRQDALIAKRVQDELELSETQKNRMAQVQEAAKYYTEEDWDSVRAKLEANRDLSSKVLSIDFSSDDFAKKMVELINEKKRLYKEQRERDRRNRPMTQAEQREYMIKYLKSQGNNWKMGQLKKLKPDELKEEFDKCVEKVEKFIPMNSELEASKLKRT</sequence>
<dbReference type="SUPFAM" id="SSF56672">
    <property type="entry name" value="DNA/RNA polymerases"/>
    <property type="match status" value="1"/>
</dbReference>
<evidence type="ECO:0000313" key="5">
    <source>
        <dbReference type="EMBL" id="GJT52735.1"/>
    </source>
</evidence>
<reference evidence="5" key="1">
    <citation type="journal article" date="2022" name="Int. J. Mol. Sci.">
        <title>Draft Genome of Tanacetum Coccineum: Genomic Comparison of Closely Related Tanacetum-Family Plants.</title>
        <authorList>
            <person name="Yamashiro T."/>
            <person name="Shiraishi A."/>
            <person name="Nakayama K."/>
            <person name="Satake H."/>
        </authorList>
    </citation>
    <scope>NUCLEOTIDE SEQUENCE</scope>
</reference>
<feature type="region of interest" description="Disordered" evidence="3">
    <location>
        <begin position="1198"/>
        <end position="1282"/>
    </location>
</feature>
<keyword evidence="1" id="KW-0863">Zinc-finger</keyword>
<keyword evidence="1" id="KW-0479">Metal-binding</keyword>
<dbReference type="PANTHER" id="PTHR11439">
    <property type="entry name" value="GAG-POL-RELATED RETROTRANSPOSON"/>
    <property type="match status" value="1"/>
</dbReference>